<dbReference type="PANTHER" id="PTHR27008">
    <property type="entry name" value="OS04G0122200 PROTEIN"/>
    <property type="match status" value="1"/>
</dbReference>
<evidence type="ECO:0000259" key="23">
    <source>
        <dbReference type="PROSITE" id="PS50011"/>
    </source>
</evidence>
<evidence type="ECO:0000256" key="3">
    <source>
        <dbReference type="ARBA" id="ARBA00012513"/>
    </source>
</evidence>
<dbReference type="PROSITE" id="PS50011">
    <property type="entry name" value="PROTEIN_KINASE_DOM"/>
    <property type="match status" value="1"/>
</dbReference>
<dbReference type="AlphaFoldDB" id="A0AAN7FJZ7"/>
<keyword evidence="9 22" id="KW-0812">Transmembrane</keyword>
<dbReference type="GO" id="GO:0005886">
    <property type="term" value="C:plasma membrane"/>
    <property type="evidence" value="ECO:0007669"/>
    <property type="project" value="UniProtKB-SubCell"/>
</dbReference>
<dbReference type="Pfam" id="PF07714">
    <property type="entry name" value="PK_Tyr_Ser-Thr"/>
    <property type="match status" value="1"/>
</dbReference>
<keyword evidence="15 22" id="KW-1133">Transmembrane helix</keyword>
<evidence type="ECO:0000256" key="16">
    <source>
        <dbReference type="ARBA" id="ARBA00023136"/>
    </source>
</evidence>
<evidence type="ECO:0000256" key="1">
    <source>
        <dbReference type="ARBA" id="ARBA00004251"/>
    </source>
</evidence>
<evidence type="ECO:0000256" key="22">
    <source>
        <dbReference type="SAM" id="Phobius"/>
    </source>
</evidence>
<evidence type="ECO:0000256" key="15">
    <source>
        <dbReference type="ARBA" id="ARBA00022989"/>
    </source>
</evidence>
<evidence type="ECO:0000256" key="20">
    <source>
        <dbReference type="ARBA" id="ARBA00048679"/>
    </source>
</evidence>
<keyword evidence="12 21" id="KW-0547">Nucleotide-binding</keyword>
<dbReference type="Proteomes" id="UP001324115">
    <property type="component" value="Unassembled WGS sequence"/>
</dbReference>
<keyword evidence="7" id="KW-0433">Leucine-rich repeat</keyword>
<dbReference type="Pfam" id="PF00560">
    <property type="entry name" value="LRR_1"/>
    <property type="match status" value="6"/>
</dbReference>
<evidence type="ECO:0000256" key="5">
    <source>
        <dbReference type="ARBA" id="ARBA00022527"/>
    </source>
</evidence>
<evidence type="ECO:0000256" key="13">
    <source>
        <dbReference type="ARBA" id="ARBA00022777"/>
    </source>
</evidence>
<dbReference type="EMBL" id="JAXUIC010000004">
    <property type="protein sequence ID" value="KAK4592276.1"/>
    <property type="molecule type" value="Genomic_DNA"/>
</dbReference>
<dbReference type="PROSITE" id="PS00108">
    <property type="entry name" value="PROTEIN_KINASE_ST"/>
    <property type="match status" value="1"/>
</dbReference>
<evidence type="ECO:0000256" key="6">
    <source>
        <dbReference type="ARBA" id="ARBA00022553"/>
    </source>
</evidence>
<dbReference type="SUPFAM" id="SSF52058">
    <property type="entry name" value="L domain-like"/>
    <property type="match status" value="2"/>
</dbReference>
<keyword evidence="6" id="KW-0597">Phosphoprotein</keyword>
<accession>A0AAN7FJZ7</accession>
<keyword evidence="18" id="KW-0325">Glycoprotein</keyword>
<dbReference type="SMART" id="SM00220">
    <property type="entry name" value="S_TKc"/>
    <property type="match status" value="1"/>
</dbReference>
<dbReference type="PANTHER" id="PTHR27008:SF577">
    <property type="entry name" value="PROTEIN KINASE DOMAIN-CONTAINING PROTEIN"/>
    <property type="match status" value="1"/>
</dbReference>
<evidence type="ECO:0000256" key="18">
    <source>
        <dbReference type="ARBA" id="ARBA00023180"/>
    </source>
</evidence>
<keyword evidence="4" id="KW-1003">Cell membrane</keyword>
<dbReference type="FunFam" id="3.80.10.10:FF:000288">
    <property type="entry name" value="LRR receptor-like serine/threonine-protein kinase EFR"/>
    <property type="match status" value="1"/>
</dbReference>
<evidence type="ECO:0000256" key="14">
    <source>
        <dbReference type="ARBA" id="ARBA00022840"/>
    </source>
</evidence>
<comment type="subcellular location">
    <subcellularLocation>
        <location evidence="1">Cell membrane</location>
        <topology evidence="1">Single-pass type I membrane protein</topology>
    </subcellularLocation>
</comment>
<feature type="transmembrane region" description="Helical" evidence="22">
    <location>
        <begin position="595"/>
        <end position="619"/>
    </location>
</feature>
<comment type="catalytic activity">
    <reaction evidence="20">
        <text>L-seryl-[protein] + ATP = O-phospho-L-seryl-[protein] + ADP + H(+)</text>
        <dbReference type="Rhea" id="RHEA:17989"/>
        <dbReference type="Rhea" id="RHEA-COMP:9863"/>
        <dbReference type="Rhea" id="RHEA-COMP:11604"/>
        <dbReference type="ChEBI" id="CHEBI:15378"/>
        <dbReference type="ChEBI" id="CHEBI:29999"/>
        <dbReference type="ChEBI" id="CHEBI:30616"/>
        <dbReference type="ChEBI" id="CHEBI:83421"/>
        <dbReference type="ChEBI" id="CHEBI:456216"/>
        <dbReference type="EC" id="2.7.11.1"/>
    </reaction>
</comment>
<dbReference type="InterPro" id="IPR003591">
    <property type="entry name" value="Leu-rich_rpt_typical-subtyp"/>
</dbReference>
<proteinExistence type="inferred from homology"/>
<dbReference type="InterPro" id="IPR008271">
    <property type="entry name" value="Ser/Thr_kinase_AS"/>
</dbReference>
<dbReference type="EC" id="2.7.11.1" evidence="3"/>
<evidence type="ECO:0000313" key="24">
    <source>
        <dbReference type="EMBL" id="KAK4592276.1"/>
    </source>
</evidence>
<evidence type="ECO:0000256" key="11">
    <source>
        <dbReference type="ARBA" id="ARBA00022737"/>
    </source>
</evidence>
<dbReference type="InterPro" id="IPR051809">
    <property type="entry name" value="Plant_receptor-like_S/T_kinase"/>
</dbReference>
<comment type="catalytic activity">
    <reaction evidence="19">
        <text>L-threonyl-[protein] + ATP = O-phospho-L-threonyl-[protein] + ADP + H(+)</text>
        <dbReference type="Rhea" id="RHEA:46608"/>
        <dbReference type="Rhea" id="RHEA-COMP:11060"/>
        <dbReference type="Rhea" id="RHEA-COMP:11605"/>
        <dbReference type="ChEBI" id="CHEBI:15378"/>
        <dbReference type="ChEBI" id="CHEBI:30013"/>
        <dbReference type="ChEBI" id="CHEBI:30616"/>
        <dbReference type="ChEBI" id="CHEBI:61977"/>
        <dbReference type="ChEBI" id="CHEBI:456216"/>
        <dbReference type="EC" id="2.7.11.1"/>
    </reaction>
</comment>
<dbReference type="InterPro" id="IPR000719">
    <property type="entry name" value="Prot_kinase_dom"/>
</dbReference>
<dbReference type="InterPro" id="IPR011009">
    <property type="entry name" value="Kinase-like_dom_sf"/>
</dbReference>
<dbReference type="PROSITE" id="PS00107">
    <property type="entry name" value="PROTEIN_KINASE_ATP"/>
    <property type="match status" value="1"/>
</dbReference>
<dbReference type="GO" id="GO:0005524">
    <property type="term" value="F:ATP binding"/>
    <property type="evidence" value="ECO:0007669"/>
    <property type="project" value="UniProtKB-UniRule"/>
</dbReference>
<evidence type="ECO:0000256" key="8">
    <source>
        <dbReference type="ARBA" id="ARBA00022679"/>
    </source>
</evidence>
<evidence type="ECO:0000256" key="21">
    <source>
        <dbReference type="PROSITE-ProRule" id="PRU10141"/>
    </source>
</evidence>
<evidence type="ECO:0000256" key="12">
    <source>
        <dbReference type="ARBA" id="ARBA00022741"/>
    </source>
</evidence>
<keyword evidence="16 22" id="KW-0472">Membrane</keyword>
<dbReference type="InterPro" id="IPR001611">
    <property type="entry name" value="Leu-rich_rpt"/>
</dbReference>
<evidence type="ECO:0000256" key="4">
    <source>
        <dbReference type="ARBA" id="ARBA00022475"/>
    </source>
</evidence>
<dbReference type="SUPFAM" id="SSF56112">
    <property type="entry name" value="Protein kinase-like (PK-like)"/>
    <property type="match status" value="1"/>
</dbReference>
<dbReference type="InterPro" id="IPR001245">
    <property type="entry name" value="Ser-Thr/Tyr_kinase_cat_dom"/>
</dbReference>
<dbReference type="InterPro" id="IPR017441">
    <property type="entry name" value="Protein_kinase_ATP_BS"/>
</dbReference>
<keyword evidence="13" id="KW-0418">Kinase</keyword>
<evidence type="ECO:0000256" key="10">
    <source>
        <dbReference type="ARBA" id="ARBA00022729"/>
    </source>
</evidence>
<dbReference type="FunFam" id="1.10.510.10:FF:000358">
    <property type="entry name" value="Putative leucine-rich repeat receptor-like serine/threonine-protein kinase"/>
    <property type="match status" value="1"/>
</dbReference>
<keyword evidence="11" id="KW-0677">Repeat</keyword>
<dbReference type="Gene3D" id="1.10.510.10">
    <property type="entry name" value="Transferase(Phosphotransferase) domain 1"/>
    <property type="match status" value="1"/>
</dbReference>
<dbReference type="Gene3D" id="3.30.200.20">
    <property type="entry name" value="Phosphorylase Kinase, domain 1"/>
    <property type="match status" value="1"/>
</dbReference>
<evidence type="ECO:0000256" key="17">
    <source>
        <dbReference type="ARBA" id="ARBA00023170"/>
    </source>
</evidence>
<evidence type="ECO:0000256" key="19">
    <source>
        <dbReference type="ARBA" id="ARBA00047899"/>
    </source>
</evidence>
<gene>
    <name evidence="24" type="ORF">RGQ29_016701</name>
</gene>
<evidence type="ECO:0000256" key="9">
    <source>
        <dbReference type="ARBA" id="ARBA00022692"/>
    </source>
</evidence>
<evidence type="ECO:0000313" key="25">
    <source>
        <dbReference type="Proteomes" id="UP001324115"/>
    </source>
</evidence>
<dbReference type="FunFam" id="3.30.200.20:FF:000432">
    <property type="entry name" value="LRR receptor-like serine/threonine-protein kinase EFR"/>
    <property type="match status" value="1"/>
</dbReference>
<reference evidence="24 25" key="1">
    <citation type="journal article" date="2023" name="G3 (Bethesda)">
        <title>A haplotype-resolved chromosome-scale genome for Quercus rubra L. provides insights into the genetics of adaptive traits for red oak species.</title>
        <authorList>
            <person name="Kapoor B."/>
            <person name="Jenkins J."/>
            <person name="Schmutz J."/>
            <person name="Zhebentyayeva T."/>
            <person name="Kuelheim C."/>
            <person name="Coggeshall M."/>
            <person name="Heim C."/>
            <person name="Lasky J.R."/>
            <person name="Leites L."/>
            <person name="Islam-Faridi N."/>
            <person name="Romero-Severson J."/>
            <person name="DeLeo V.L."/>
            <person name="Lucas S.M."/>
            <person name="Lazic D."/>
            <person name="Gailing O."/>
            <person name="Carlson J."/>
            <person name="Staton M."/>
        </authorList>
    </citation>
    <scope>NUCLEOTIDE SEQUENCE [LARGE SCALE GENOMIC DNA]</scope>
    <source>
        <strain evidence="24">Pseudo-F2</strain>
    </source>
</reference>
<keyword evidence="5" id="KW-0723">Serine/threonine-protein kinase</keyword>
<keyword evidence="17" id="KW-0675">Receptor</keyword>
<dbReference type="Pfam" id="PF12799">
    <property type="entry name" value="LRR_4"/>
    <property type="match status" value="1"/>
</dbReference>
<feature type="domain" description="Protein kinase" evidence="23">
    <location>
        <begin position="653"/>
        <end position="965"/>
    </location>
</feature>
<dbReference type="Gene3D" id="3.80.10.10">
    <property type="entry name" value="Ribonuclease Inhibitor"/>
    <property type="match status" value="2"/>
</dbReference>
<keyword evidence="8" id="KW-0808">Transferase</keyword>
<sequence length="985" mass="109435">MATWNDSIHFCQWQGVTCGRRHQRVTVLDLQSSKLVGSISPHVGNLSFLRNLTLQNNSFHNNIPLEIGHLHRLQVLRLDNNTLNGKIPSNLSGCANLIDFRVSYNLLIGEIPTTLGTWSKLRYFALYRNNMTGTIPSYFGNLSSLEKFSLVCNNLGGNIPESFGQLGKLAFFSVGQNTLSGTIPPSIFNLSSLDTFSVEYNKIEGRLPLDIGITLPKITALGISDNQFTGSIPVSISNATNLENIEFTENKLSGKVPSLGKLNRLLFFLIAVNNLGNGGANDLSFLCSLTNATYLIILQIDLNNFGGEFPKCIGNFSTTLKVLTLYHNKIFGSIHSEIGNLINLEELDIFHNKLSSNIPYEIGKLQKLQYLDLSQNNFFGNIPSSLGNLTIVIYLYLSENNLQGSIPLSLKNCRNLIKLYLNNNNLTGLLSPQVIGLSFSPIILDLSTNQFTGVLPMEIGTLTNLEYLNISKNMLIGKIPTSLGSCLKLEFLDMRRNLFQGIIPPSLGSLRGLQELDLSNNNLSGQIPKFLEHFVFLQFLNLSYNHFEGEVPKDGIFKNKSATLIMGNDKLCGGIPKFQLPKCKHEKSRKRKLTLTVKLIISIFFGLLGATLVVSLLLLCSLTKKRKENTLSDSRNFLLNLSYQSLLNATNGFSSTNLIGVGSFGSVYKGILDQGRHIVAIKVLNLLHHGASKSFIAECEALRNVRHRNLVKVLTSCSSIDYQGNDFKALVYEFMANGNLDEWLHPTPNLNETLEEPRNLSLFQRLDIAIHVANALDYLHHHCQTPIVHCDLKPSNVLLDDEMIGHVGDFGLARLLFDATQECSIDHSSSIGVKGTIGYTPPEYGVGNEVSIYGDVYSYGILLLEMFTGKRPIDKIFQDSVNLHYFVKAALPERIIDIVDPILLRERELGETRMNDINHYEGQDGSLKIQECFALILGIGVACSVESPRERMNISDVIIKLHSIQQKLIGTNVRRQRLQATGAQE</sequence>
<dbReference type="InterPro" id="IPR032675">
    <property type="entry name" value="LRR_dom_sf"/>
</dbReference>
<dbReference type="GO" id="GO:0004674">
    <property type="term" value="F:protein serine/threonine kinase activity"/>
    <property type="evidence" value="ECO:0007669"/>
    <property type="project" value="UniProtKB-KW"/>
</dbReference>
<comment type="similarity">
    <text evidence="2">Belongs to the RLP family.</text>
</comment>
<organism evidence="24 25">
    <name type="scientific">Quercus rubra</name>
    <name type="common">Northern red oak</name>
    <name type="synonym">Quercus borealis</name>
    <dbReference type="NCBI Taxonomy" id="3512"/>
    <lineage>
        <taxon>Eukaryota</taxon>
        <taxon>Viridiplantae</taxon>
        <taxon>Streptophyta</taxon>
        <taxon>Embryophyta</taxon>
        <taxon>Tracheophyta</taxon>
        <taxon>Spermatophyta</taxon>
        <taxon>Magnoliopsida</taxon>
        <taxon>eudicotyledons</taxon>
        <taxon>Gunneridae</taxon>
        <taxon>Pentapetalae</taxon>
        <taxon>rosids</taxon>
        <taxon>fabids</taxon>
        <taxon>Fagales</taxon>
        <taxon>Fagaceae</taxon>
        <taxon>Quercus</taxon>
    </lineage>
</organism>
<evidence type="ECO:0000256" key="7">
    <source>
        <dbReference type="ARBA" id="ARBA00022614"/>
    </source>
</evidence>
<feature type="binding site" evidence="21">
    <location>
        <position position="682"/>
    </location>
    <ligand>
        <name>ATP</name>
        <dbReference type="ChEBI" id="CHEBI:30616"/>
    </ligand>
</feature>
<keyword evidence="25" id="KW-1185">Reference proteome</keyword>
<dbReference type="InterPro" id="IPR025875">
    <property type="entry name" value="Leu-rich_rpt_4"/>
</dbReference>
<keyword evidence="10" id="KW-0732">Signal</keyword>
<keyword evidence="14 21" id="KW-0067">ATP-binding</keyword>
<dbReference type="SMART" id="SM00369">
    <property type="entry name" value="LRR_TYP"/>
    <property type="match status" value="7"/>
</dbReference>
<dbReference type="FunFam" id="3.80.10.10:FF:001158">
    <property type="entry name" value="Leucine-rich repeat protein kinase family protein"/>
    <property type="match status" value="1"/>
</dbReference>
<protein>
    <recommendedName>
        <fullName evidence="3">non-specific serine/threonine protein kinase</fullName>
        <ecNumber evidence="3">2.7.11.1</ecNumber>
    </recommendedName>
</protein>
<comment type="caution">
    <text evidence="24">The sequence shown here is derived from an EMBL/GenBank/DDBJ whole genome shotgun (WGS) entry which is preliminary data.</text>
</comment>
<dbReference type="FunFam" id="3.80.10.10:FF:000275">
    <property type="entry name" value="Leucine-rich repeat receptor-like protein kinase"/>
    <property type="match status" value="1"/>
</dbReference>
<evidence type="ECO:0000256" key="2">
    <source>
        <dbReference type="ARBA" id="ARBA00009592"/>
    </source>
</evidence>
<name>A0AAN7FJZ7_QUERU</name>